<evidence type="ECO:0000313" key="1">
    <source>
        <dbReference type="EMBL" id="AKK20386.1"/>
    </source>
</evidence>
<evidence type="ECO:0000313" key="2">
    <source>
        <dbReference type="Proteomes" id="UP000035503"/>
    </source>
</evidence>
<reference evidence="1 2" key="1">
    <citation type="journal article" date="2015" name="Genome Announc.">
        <title>Complete Genome Sequence of 'Candidatus Liberibacter africanus,' a Bacterium Associated with Citrus Huanglongbing.</title>
        <authorList>
            <person name="Lin H."/>
            <person name="Pietersen G."/>
            <person name="Han C."/>
            <person name="Read D.A."/>
            <person name="Lou B."/>
            <person name="Gupta G."/>
            <person name="Civerolo E.L."/>
        </authorList>
    </citation>
    <scope>NUCLEOTIDE SEQUENCE [LARGE SCALE GENOMIC DNA]</scope>
    <source>
        <strain evidence="1 2">PTSAPSY</strain>
    </source>
</reference>
<evidence type="ECO:0008006" key="3">
    <source>
        <dbReference type="Google" id="ProtNLM"/>
    </source>
</evidence>
<dbReference type="STRING" id="1277257.G293_03800"/>
<accession>A0A0G3I3F9</accession>
<dbReference type="KEGG" id="lau:G293_03800"/>
<gene>
    <name evidence="1" type="ORF">G293_03800</name>
</gene>
<name>A0A0G3I3F9_LIBAF</name>
<dbReference type="OrthoDB" id="7889190at2"/>
<dbReference type="PATRIC" id="fig|1277257.4.peg.815"/>
<proteinExistence type="predicted"/>
<sequence length="112" mass="12783">MHVSPYNSNTPYLQSMESNFSKVTQDDSFKSFTCVKNLKESSNKSKDVIEATQKLQGVLVQYFIKSILPEETTKSLGGGFNGDFWRDVFAENISNFIVKQQKMIFNLPEKSK</sequence>
<keyword evidence="2" id="KW-1185">Reference proteome</keyword>
<dbReference type="RefSeq" id="WP_047264378.1">
    <property type="nucleotide sequence ID" value="NZ_CP004021.1"/>
</dbReference>
<dbReference type="Proteomes" id="UP000035503">
    <property type="component" value="Chromosome"/>
</dbReference>
<dbReference type="EMBL" id="CP004021">
    <property type="protein sequence ID" value="AKK20386.1"/>
    <property type="molecule type" value="Genomic_DNA"/>
</dbReference>
<organism evidence="1 2">
    <name type="scientific">Candidatus Liberibacter africanus PTSAPSY</name>
    <dbReference type="NCBI Taxonomy" id="1277257"/>
    <lineage>
        <taxon>Bacteria</taxon>
        <taxon>Pseudomonadati</taxon>
        <taxon>Pseudomonadota</taxon>
        <taxon>Alphaproteobacteria</taxon>
        <taxon>Hyphomicrobiales</taxon>
        <taxon>Rhizobiaceae</taxon>
        <taxon>Liberibacter</taxon>
    </lineage>
</organism>
<dbReference type="AlphaFoldDB" id="A0A0G3I3F9"/>
<protein>
    <recommendedName>
        <fullName evidence="3">Flagellar protein FlgJ N-terminal domain-containing protein</fullName>
    </recommendedName>
</protein>